<dbReference type="AlphaFoldDB" id="A0A484IEA7"/>
<name>A0A484IEA7_9ARCH</name>
<organism evidence="1 2">
    <name type="scientific">Candidatus Nitrosocosmicus franklandianus</name>
    <dbReference type="NCBI Taxonomy" id="1798806"/>
    <lineage>
        <taxon>Archaea</taxon>
        <taxon>Nitrososphaerota</taxon>
        <taxon>Nitrososphaeria</taxon>
        <taxon>Nitrososphaerales</taxon>
        <taxon>Nitrososphaeraceae</taxon>
        <taxon>Candidatus Nitrosocosmicus</taxon>
    </lineage>
</organism>
<reference evidence="1 2" key="1">
    <citation type="submission" date="2019-02" db="EMBL/GenBank/DDBJ databases">
        <authorList>
            <person name="Lehtovirta-Morley E L."/>
        </authorList>
    </citation>
    <scope>NUCLEOTIDE SEQUENCE [LARGE SCALE GENOMIC DNA]</scope>
    <source>
        <strain evidence="1">NFRAN1</strain>
    </source>
</reference>
<evidence type="ECO:0000313" key="2">
    <source>
        <dbReference type="Proteomes" id="UP000294299"/>
    </source>
</evidence>
<keyword evidence="2" id="KW-1185">Reference proteome</keyword>
<dbReference type="EMBL" id="LR216287">
    <property type="protein sequence ID" value="VFJ13304.1"/>
    <property type="molecule type" value="Genomic_DNA"/>
</dbReference>
<evidence type="ECO:0000313" key="1">
    <source>
        <dbReference type="EMBL" id="VFJ13304.1"/>
    </source>
</evidence>
<gene>
    <name evidence="1" type="ORF">NFRAN_0982</name>
</gene>
<proteinExistence type="predicted"/>
<dbReference type="KEGG" id="nfn:NFRAN_0982"/>
<accession>A0A484IEA7</accession>
<protein>
    <submittedName>
        <fullName evidence="1">Uncharacterized protein</fullName>
    </submittedName>
</protein>
<sequence length="200" mass="22770">MKYIIKLTESISDSSSNLNRLKCFLIYMTSGKYFNRGVKTIDKSDIGFVVKETPDKVIVFGGKNERYDIPINEIQQVGANVLIGLKYDQVEKYYVSRESPLPASRTEPWETDDKQVDLATYEGKYPSGLFNKGVRAKNEDHVGHVLKESKDTIVVFGESDIRYDIPKSEIYQVGMNVILKVDFSGFDKYKVNKSKPFPAD</sequence>
<dbReference type="Proteomes" id="UP000294299">
    <property type="component" value="Chromosome NFRAN"/>
</dbReference>